<proteinExistence type="inferred from homology"/>
<keyword evidence="6" id="KW-0472">Membrane</keyword>
<evidence type="ECO:0000313" key="8">
    <source>
        <dbReference type="EMBL" id="EEF49364.1"/>
    </source>
</evidence>
<comment type="subcellular location">
    <subcellularLocation>
        <location evidence="1">Mitochondrion inner membrane</location>
        <topology evidence="1">Multi-pass membrane protein</topology>
    </subcellularLocation>
</comment>
<evidence type="ECO:0000256" key="1">
    <source>
        <dbReference type="ARBA" id="ARBA00004448"/>
    </source>
</evidence>
<name>B9RH02_RICCO</name>
<reference evidence="9" key="1">
    <citation type="journal article" date="2010" name="Nat. Biotechnol.">
        <title>Draft genome sequence of the oilseed species Ricinus communis.</title>
        <authorList>
            <person name="Chan A.P."/>
            <person name="Crabtree J."/>
            <person name="Zhao Q."/>
            <person name="Lorenzi H."/>
            <person name="Orvis J."/>
            <person name="Puiu D."/>
            <person name="Melake-Berhan A."/>
            <person name="Jones K.M."/>
            <person name="Redman J."/>
            <person name="Chen G."/>
            <person name="Cahoon E.B."/>
            <person name="Gedil M."/>
            <person name="Stanke M."/>
            <person name="Haas B.J."/>
            <person name="Wortman J.R."/>
            <person name="Fraser-Liggett C.M."/>
            <person name="Ravel J."/>
            <person name="Rabinowicz P.D."/>
        </authorList>
    </citation>
    <scope>NUCLEOTIDE SEQUENCE [LARGE SCALE GENOMIC DNA]</scope>
    <source>
        <strain evidence="9">cv. Hale</strain>
    </source>
</reference>
<evidence type="ECO:0000313" key="9">
    <source>
        <dbReference type="Proteomes" id="UP000008311"/>
    </source>
</evidence>
<evidence type="ECO:0000256" key="4">
    <source>
        <dbReference type="ARBA" id="ARBA00022737"/>
    </source>
</evidence>
<dbReference type="EMBL" id="EQ973778">
    <property type="protein sequence ID" value="EEF49364.1"/>
    <property type="molecule type" value="Genomic_DNA"/>
</dbReference>
<dbReference type="InterPro" id="IPR044677">
    <property type="entry name" value="SLC25A3/Pic2/Mir1-like"/>
</dbReference>
<gene>
    <name evidence="8" type="ORF">RCOM_1445570</name>
</gene>
<accession>B9RH02</accession>
<dbReference type="STRING" id="3988.B9RH02"/>
<dbReference type="InParanoid" id="B9RH02"/>
<evidence type="ECO:0000256" key="5">
    <source>
        <dbReference type="ARBA" id="ARBA00022792"/>
    </source>
</evidence>
<organism evidence="8 9">
    <name type="scientific">Ricinus communis</name>
    <name type="common">Castor bean</name>
    <dbReference type="NCBI Taxonomy" id="3988"/>
    <lineage>
        <taxon>Eukaryota</taxon>
        <taxon>Viridiplantae</taxon>
        <taxon>Streptophyta</taxon>
        <taxon>Embryophyta</taxon>
        <taxon>Tracheophyta</taxon>
        <taxon>Spermatophyta</taxon>
        <taxon>Magnoliopsida</taxon>
        <taxon>eudicotyledons</taxon>
        <taxon>Gunneridae</taxon>
        <taxon>Pentapetalae</taxon>
        <taxon>rosids</taxon>
        <taxon>fabids</taxon>
        <taxon>Malpighiales</taxon>
        <taxon>Euphorbiaceae</taxon>
        <taxon>Acalyphoideae</taxon>
        <taxon>Acalypheae</taxon>
        <taxon>Ricinus</taxon>
    </lineage>
</organism>
<keyword evidence="4" id="KW-0677">Repeat</keyword>
<dbReference type="AlphaFoldDB" id="B9RH02"/>
<dbReference type="eggNOG" id="KOG0767">
    <property type="taxonomic scope" value="Eukaryota"/>
</dbReference>
<dbReference type="GO" id="GO:0005315">
    <property type="term" value="F:phosphate transmembrane transporter activity"/>
    <property type="evidence" value="ECO:0007669"/>
    <property type="project" value="InterPro"/>
</dbReference>
<evidence type="ECO:0000256" key="6">
    <source>
        <dbReference type="ARBA" id="ARBA00022989"/>
    </source>
</evidence>
<dbReference type="GO" id="GO:0005743">
    <property type="term" value="C:mitochondrial inner membrane"/>
    <property type="evidence" value="ECO:0007669"/>
    <property type="project" value="UniProtKB-SubCell"/>
</dbReference>
<comment type="similarity">
    <text evidence="2">Belongs to the mitochondrial carrier (TC 2.A.29) family.</text>
</comment>
<dbReference type="PANTHER" id="PTHR45671">
    <property type="entry name" value="SOLUTE CARRIER FAMILY 25 (MITOCHONDRIAL CARRIER PHOSPHATE CARRIER), MEMBER 3, LIKE-RELATED-RELATED"/>
    <property type="match status" value="1"/>
</dbReference>
<evidence type="ECO:0000256" key="2">
    <source>
        <dbReference type="ARBA" id="ARBA00006375"/>
    </source>
</evidence>
<evidence type="ECO:0000256" key="3">
    <source>
        <dbReference type="ARBA" id="ARBA00022448"/>
    </source>
</evidence>
<keyword evidence="5" id="KW-0999">Mitochondrion inner membrane</keyword>
<keyword evidence="6" id="KW-0812">Transmembrane</keyword>
<dbReference type="GO" id="GO:1990547">
    <property type="term" value="P:mitochondrial phosphate ion transmembrane transport"/>
    <property type="evidence" value="ECO:0007669"/>
    <property type="project" value="InterPro"/>
</dbReference>
<evidence type="ECO:0000256" key="7">
    <source>
        <dbReference type="ARBA" id="ARBA00023128"/>
    </source>
</evidence>
<keyword evidence="3" id="KW-0813">Transport</keyword>
<dbReference type="Proteomes" id="UP000008311">
    <property type="component" value="Unassembled WGS sequence"/>
</dbReference>
<dbReference type="PANTHER" id="PTHR45671:SF10">
    <property type="entry name" value="SOLUTE CARRIER FAMILY 25 MEMBER 3"/>
    <property type="match status" value="1"/>
</dbReference>
<keyword evidence="6" id="KW-1133">Transmembrane helix</keyword>
<sequence>MVRAPCDAFASKPNPNPADNLVSFLNNAKGATVDSAVKKIGLRGQFRVVMIGTLTGAQWGIYDAFKASVGLSATAGGAAPAALLSL</sequence>
<keyword evidence="7" id="KW-0496">Mitochondrion</keyword>
<protein>
    <submittedName>
        <fullName evidence="8">Mitochondrial phosphate carrier protein, putative</fullName>
    </submittedName>
</protein>
<keyword evidence="9" id="KW-1185">Reference proteome</keyword>